<evidence type="ECO:0000256" key="11">
    <source>
        <dbReference type="ARBA" id="ARBA00023326"/>
    </source>
</evidence>
<keyword evidence="7" id="KW-0472">Membrane</keyword>
<evidence type="ECO:0000256" key="12">
    <source>
        <dbReference type="ARBA" id="ARBA00037649"/>
    </source>
</evidence>
<dbReference type="STRING" id="42251.A0A2T6ZJH9"/>
<evidence type="ECO:0000256" key="1">
    <source>
        <dbReference type="ARBA" id="ARBA00000382"/>
    </source>
</evidence>
<feature type="chain" id="PRO_5015427345" description="glucan endo-1,3-beta-D-glucosidase" evidence="15">
    <location>
        <begin position="17"/>
        <end position="348"/>
    </location>
</feature>
<comment type="function">
    <text evidence="12">Glucanases play a role in cell expansion during growth, in cell-cell fusion during mating, and in spore release during sporulation. This enzyme may be involved in beta-glucan degradation. Active on laminarin and lichenan.</text>
</comment>
<dbReference type="GO" id="GO:0042973">
    <property type="term" value="F:glucan endo-1,3-beta-D-glucosidase activity"/>
    <property type="evidence" value="ECO:0007669"/>
    <property type="project" value="UniProtKB-EC"/>
</dbReference>
<dbReference type="PANTHER" id="PTHR16631:SF17">
    <property type="entry name" value="GLUCAN ENDO-1,3-BETA-GLUCOSIDASE BTGC"/>
    <property type="match status" value="1"/>
</dbReference>
<dbReference type="AlphaFoldDB" id="A0A2T6ZJH9"/>
<keyword evidence="8" id="KW-0325">Glycoprotein</keyword>
<dbReference type="SUPFAM" id="SSF51445">
    <property type="entry name" value="(Trans)glycosidases"/>
    <property type="match status" value="1"/>
</dbReference>
<comment type="subcellular location">
    <subcellularLocation>
        <location evidence="2">Cell membrane</location>
        <topology evidence="2">Single-pass type II membrane protein</topology>
    </subcellularLocation>
</comment>
<dbReference type="InterPro" id="IPR017853">
    <property type="entry name" value="GH"/>
</dbReference>
<evidence type="ECO:0000256" key="8">
    <source>
        <dbReference type="ARBA" id="ARBA00023180"/>
    </source>
</evidence>
<evidence type="ECO:0000256" key="3">
    <source>
        <dbReference type="ARBA" id="ARBA00008773"/>
    </source>
</evidence>
<dbReference type="EMBL" id="NESQ01000221">
    <property type="protein sequence ID" value="PUU75633.1"/>
    <property type="molecule type" value="Genomic_DNA"/>
</dbReference>
<evidence type="ECO:0000256" key="9">
    <source>
        <dbReference type="ARBA" id="ARBA00023277"/>
    </source>
</evidence>
<dbReference type="GO" id="GO:0005886">
    <property type="term" value="C:plasma membrane"/>
    <property type="evidence" value="ECO:0007669"/>
    <property type="project" value="UniProtKB-SubCell"/>
</dbReference>
<keyword evidence="9" id="KW-0119">Carbohydrate metabolism</keyword>
<reference evidence="16 17" key="1">
    <citation type="submission" date="2017-04" db="EMBL/GenBank/DDBJ databases">
        <title>Draft genome sequence of Tuber borchii Vittad., a whitish edible truffle.</title>
        <authorList>
            <consortium name="DOE Joint Genome Institute"/>
            <person name="Murat C."/>
            <person name="Kuo A."/>
            <person name="Barry K.W."/>
            <person name="Clum A."/>
            <person name="Dockter R.B."/>
            <person name="Fauchery L."/>
            <person name="Iotti M."/>
            <person name="Kohler A."/>
            <person name="Labutti K."/>
            <person name="Lindquist E.A."/>
            <person name="Lipzen A."/>
            <person name="Ohm R.A."/>
            <person name="Wang M."/>
            <person name="Grigoriev I.V."/>
            <person name="Zambonelli A."/>
            <person name="Martin F.M."/>
        </authorList>
    </citation>
    <scope>NUCLEOTIDE SEQUENCE [LARGE SCALE GENOMIC DNA]</scope>
    <source>
        <strain evidence="16 17">Tbo3840</strain>
    </source>
</reference>
<keyword evidence="5" id="KW-1003">Cell membrane</keyword>
<dbReference type="PANTHER" id="PTHR16631">
    <property type="entry name" value="GLUCAN 1,3-BETA-GLUCOSIDASE"/>
    <property type="match status" value="1"/>
</dbReference>
<evidence type="ECO:0000256" key="10">
    <source>
        <dbReference type="ARBA" id="ARBA00023316"/>
    </source>
</evidence>
<dbReference type="InterPro" id="IPR050732">
    <property type="entry name" value="Beta-glucan_modifiers"/>
</dbReference>
<dbReference type="GO" id="GO:0000272">
    <property type="term" value="P:polysaccharide catabolic process"/>
    <property type="evidence" value="ECO:0007669"/>
    <property type="project" value="UniProtKB-KW"/>
</dbReference>
<evidence type="ECO:0000256" key="13">
    <source>
        <dbReference type="ARBA" id="ARBA00042373"/>
    </source>
</evidence>
<dbReference type="EC" id="3.2.1.39" evidence="4"/>
<dbReference type="GO" id="GO:0071555">
    <property type="term" value="P:cell wall organization"/>
    <property type="evidence" value="ECO:0007669"/>
    <property type="project" value="UniProtKB-KW"/>
</dbReference>
<dbReference type="GO" id="GO:0009986">
    <property type="term" value="C:cell surface"/>
    <property type="evidence" value="ECO:0007669"/>
    <property type="project" value="TreeGrafter"/>
</dbReference>
<comment type="caution">
    <text evidence="16">The sequence shown here is derived from an EMBL/GenBank/DDBJ whole genome shotgun (WGS) entry which is preliminary data.</text>
</comment>
<dbReference type="GO" id="GO:0005576">
    <property type="term" value="C:extracellular region"/>
    <property type="evidence" value="ECO:0007669"/>
    <property type="project" value="TreeGrafter"/>
</dbReference>
<evidence type="ECO:0000313" key="17">
    <source>
        <dbReference type="Proteomes" id="UP000244722"/>
    </source>
</evidence>
<comment type="catalytic activity">
    <reaction evidence="1">
        <text>Hydrolysis of (1-&gt;3)-beta-D-glucosidic linkages in (1-&gt;3)-beta-D-glucans.</text>
        <dbReference type="EC" id="3.2.1.39"/>
    </reaction>
</comment>
<evidence type="ECO:0000256" key="5">
    <source>
        <dbReference type="ARBA" id="ARBA00022475"/>
    </source>
</evidence>
<evidence type="ECO:0000256" key="6">
    <source>
        <dbReference type="ARBA" id="ARBA00022801"/>
    </source>
</evidence>
<sequence length="348" mass="38215">MKILVILSFLMAGGVGEVVGVPLAEPPPQAATTGPAILKQLPSNPLDWLKAEAVEPPSKDKEFPGIVVTPYRDKEINGDGCKSLPELKKDLERVKEFSVVRSYGTSCYQVQKYIQTMKELKLNMKLMLGVKGDNAAEELKELWSALGDNFAMVDSISVGNEVVLGVPEGDKAARNKRVGELAAYASQVRKDLADKKHPEIPVVIVDSWVVVKDYPDLCKASDYMAVNVHPWFNPDQLAKDAGKFLVDAVLKELRRAVFDAGCRKPIRITEIGWPHAALPNPKVTDKREASQPAQNEALKSIVEAVGGSRDTIYLASVDERWKAKQDHVDPLGAEQFWGIANLGLLKKP</sequence>
<evidence type="ECO:0000256" key="4">
    <source>
        <dbReference type="ARBA" id="ARBA00012780"/>
    </source>
</evidence>
<gene>
    <name evidence="16" type="ORF">B9Z19DRAFT_1130990</name>
</gene>
<proteinExistence type="inferred from homology"/>
<evidence type="ECO:0000256" key="7">
    <source>
        <dbReference type="ARBA" id="ARBA00023136"/>
    </source>
</evidence>
<dbReference type="OrthoDB" id="941679at2759"/>
<accession>A0A2T6ZJH9</accession>
<dbReference type="Gene3D" id="3.20.20.80">
    <property type="entry name" value="Glycosidases"/>
    <property type="match status" value="1"/>
</dbReference>
<evidence type="ECO:0000313" key="16">
    <source>
        <dbReference type="EMBL" id="PUU75633.1"/>
    </source>
</evidence>
<comment type="similarity">
    <text evidence="3">Belongs to the glycosyl hydrolase 17 family.</text>
</comment>
<evidence type="ECO:0000256" key="15">
    <source>
        <dbReference type="SAM" id="SignalP"/>
    </source>
</evidence>
<keyword evidence="6 16" id="KW-0378">Hydrolase</keyword>
<organism evidence="16 17">
    <name type="scientific">Tuber borchii</name>
    <name type="common">White truffle</name>
    <dbReference type="NCBI Taxonomy" id="42251"/>
    <lineage>
        <taxon>Eukaryota</taxon>
        <taxon>Fungi</taxon>
        <taxon>Dikarya</taxon>
        <taxon>Ascomycota</taxon>
        <taxon>Pezizomycotina</taxon>
        <taxon>Pezizomycetes</taxon>
        <taxon>Pezizales</taxon>
        <taxon>Tuberaceae</taxon>
        <taxon>Tuber</taxon>
    </lineage>
</organism>
<keyword evidence="17" id="KW-1185">Reference proteome</keyword>
<dbReference type="Proteomes" id="UP000244722">
    <property type="component" value="Unassembled WGS sequence"/>
</dbReference>
<evidence type="ECO:0000256" key="14">
    <source>
        <dbReference type="ARBA" id="ARBA00043078"/>
    </source>
</evidence>
<evidence type="ECO:0000256" key="2">
    <source>
        <dbReference type="ARBA" id="ARBA00004401"/>
    </source>
</evidence>
<protein>
    <recommendedName>
        <fullName evidence="4">glucan endo-1,3-beta-D-glucosidase</fullName>
        <ecNumber evidence="4">3.2.1.39</ecNumber>
    </recommendedName>
    <alternativeName>
        <fullName evidence="14">Endo-1,3-beta-glucanase btgC</fullName>
    </alternativeName>
    <alternativeName>
        <fullName evidence="13">Laminarinase btgC</fullName>
    </alternativeName>
</protein>
<keyword evidence="15" id="KW-0732">Signal</keyword>
<keyword evidence="11" id="KW-0624">Polysaccharide degradation</keyword>
<keyword evidence="10" id="KW-0961">Cell wall biogenesis/degradation</keyword>
<dbReference type="GO" id="GO:0009277">
    <property type="term" value="C:fungal-type cell wall"/>
    <property type="evidence" value="ECO:0007669"/>
    <property type="project" value="TreeGrafter"/>
</dbReference>
<name>A0A2T6ZJH9_TUBBO</name>
<feature type="signal peptide" evidence="15">
    <location>
        <begin position="1"/>
        <end position="16"/>
    </location>
</feature>